<feature type="domain" description="Histidine kinase/HSP90-like ATPase" evidence="6">
    <location>
        <begin position="520"/>
        <end position="611"/>
    </location>
</feature>
<feature type="chain" id="PRO_5040839931" description="Histidine kinase/HSP90-like ATPase domain-containing protein" evidence="5">
    <location>
        <begin position="29"/>
        <end position="615"/>
    </location>
</feature>
<evidence type="ECO:0000313" key="7">
    <source>
        <dbReference type="EMBL" id="RIX84719.1"/>
    </source>
</evidence>
<dbReference type="InterPro" id="IPR036890">
    <property type="entry name" value="HATPase_C_sf"/>
</dbReference>
<feature type="transmembrane region" description="Helical" evidence="4">
    <location>
        <begin position="360"/>
        <end position="381"/>
    </location>
</feature>
<dbReference type="Gene3D" id="1.20.5.1930">
    <property type="match status" value="1"/>
</dbReference>
<dbReference type="AlphaFoldDB" id="A0A9X8GWU9"/>
<dbReference type="EMBL" id="QXMN01000002">
    <property type="protein sequence ID" value="RIX84719.1"/>
    <property type="molecule type" value="Genomic_DNA"/>
</dbReference>
<proteinExistence type="predicted"/>
<dbReference type="GO" id="GO:0016301">
    <property type="term" value="F:kinase activity"/>
    <property type="evidence" value="ECO:0007669"/>
    <property type="project" value="UniProtKB-KW"/>
</dbReference>
<dbReference type="InterPro" id="IPR050482">
    <property type="entry name" value="Sensor_HK_TwoCompSys"/>
</dbReference>
<keyword evidence="5" id="KW-0732">Signal</keyword>
<dbReference type="InterPro" id="IPR003594">
    <property type="entry name" value="HATPase_dom"/>
</dbReference>
<dbReference type="InterPro" id="IPR008979">
    <property type="entry name" value="Galactose-bd-like_sf"/>
</dbReference>
<evidence type="ECO:0000256" key="3">
    <source>
        <dbReference type="ARBA" id="ARBA00023012"/>
    </source>
</evidence>
<feature type="transmembrane region" description="Helical" evidence="4">
    <location>
        <begin position="236"/>
        <end position="257"/>
    </location>
</feature>
<evidence type="ECO:0000256" key="5">
    <source>
        <dbReference type="SAM" id="SignalP"/>
    </source>
</evidence>
<dbReference type="Pfam" id="PF02518">
    <property type="entry name" value="HATPase_c"/>
    <property type="match status" value="1"/>
</dbReference>
<evidence type="ECO:0000313" key="8">
    <source>
        <dbReference type="Proteomes" id="UP000265619"/>
    </source>
</evidence>
<accession>A0A9X8GWU9</accession>
<reference evidence="7 8" key="1">
    <citation type="submission" date="2018-09" db="EMBL/GenBank/DDBJ databases">
        <title>Acidovorax cavernicola nov. sp. isolated from Gruta de las Maravillas (Aracena, Spain).</title>
        <authorList>
            <person name="Jurado V."/>
            <person name="Gutierrez-Patricio S."/>
            <person name="Gonzalez-Pimentel J.L."/>
            <person name="Miller A.Z."/>
            <person name="Laiz L."/>
            <person name="Saiz-Jimenez C."/>
        </authorList>
    </citation>
    <scope>NUCLEOTIDE SEQUENCE [LARGE SCALE GENOMIC DNA]</scope>
    <source>
        <strain evidence="7 8">1011MAR4D40.2</strain>
    </source>
</reference>
<name>A0A9X8GWU9_9BURK</name>
<keyword evidence="4" id="KW-0812">Transmembrane</keyword>
<organism evidence="7 8">
    <name type="scientific">Acidovorax cavernicola</name>
    <dbReference type="NCBI Taxonomy" id="1675792"/>
    <lineage>
        <taxon>Bacteria</taxon>
        <taxon>Pseudomonadati</taxon>
        <taxon>Pseudomonadota</taxon>
        <taxon>Betaproteobacteria</taxon>
        <taxon>Burkholderiales</taxon>
        <taxon>Comamonadaceae</taxon>
        <taxon>Acidovorax</taxon>
    </lineage>
</organism>
<evidence type="ECO:0000259" key="6">
    <source>
        <dbReference type="SMART" id="SM00387"/>
    </source>
</evidence>
<feature type="transmembrane region" description="Helical" evidence="4">
    <location>
        <begin position="171"/>
        <end position="195"/>
    </location>
</feature>
<sequence>MNMPNTRHWWRSLVLAWWLLLVPAWAHAAQHLVVQALPAADMGRNTPSPDADWAPVTLPHAAPGTTWYRVFFEIESRKADSWAIYLPYLYGGGSLWLNGVPLSAVRSSDAEMTVRWERPFLFTIPDALLRSGRNELLILASTSAITPQARLGELQVGSSVALLETYERRRFWVHTMPQFTVLSCFVVGVLVLFIWWRRREELLYGLFGLASIFWGFRTLTFVVEVLPSGMWPGWRVLYYTATGGFIIVLLIFALRLAGTVYPRVERALLLYWLLGPIGYAVSGGSETLLGKVWQGGTIPLGIGILVACTIAAIRQRTWQLTALTIAIALAVGAGVHDYLLATTSIPQRLAPAWFGQRFFLLHYGADLVLMVMGTILSTRFVNALYAVEQMNGALESRVQEREQALRANYVQMHKLERQHAVDEERQRIMRELHDGLGSQLFVALSRVEAREIEYEGVAQTLRDCIADMRLALEVMSPAGNDFMAAWGSFRFRWDRQLQQAGIQTRWNVDYEGDTLNLSAEDGMQLLRIGQEALTNVLKHARATQVDIELQCIDANVNFVVSDDGTSFDAGGSTMGRGLANMRARAHRLAGELHIDAADPGTRITLRFPLAAPAQP</sequence>
<comment type="caution">
    <text evidence="7">The sequence shown here is derived from an EMBL/GenBank/DDBJ whole genome shotgun (WGS) entry which is preliminary data.</text>
</comment>
<evidence type="ECO:0000256" key="2">
    <source>
        <dbReference type="ARBA" id="ARBA00022777"/>
    </source>
</evidence>
<keyword evidence="4" id="KW-0472">Membrane</keyword>
<keyword evidence="1" id="KW-0808">Transferase</keyword>
<dbReference type="Proteomes" id="UP000265619">
    <property type="component" value="Unassembled WGS sequence"/>
</dbReference>
<keyword evidence="3" id="KW-0902">Two-component regulatory system</keyword>
<dbReference type="PANTHER" id="PTHR24421:SF55">
    <property type="entry name" value="SENSOR HISTIDINE KINASE YDFH"/>
    <property type="match status" value="1"/>
</dbReference>
<feature type="transmembrane region" description="Helical" evidence="4">
    <location>
        <begin position="295"/>
        <end position="313"/>
    </location>
</feature>
<feature type="transmembrane region" description="Helical" evidence="4">
    <location>
        <begin position="269"/>
        <end position="289"/>
    </location>
</feature>
<feature type="transmembrane region" description="Helical" evidence="4">
    <location>
        <begin position="320"/>
        <end position="340"/>
    </location>
</feature>
<dbReference type="PANTHER" id="PTHR24421">
    <property type="entry name" value="NITRATE/NITRITE SENSOR PROTEIN NARX-RELATED"/>
    <property type="match status" value="1"/>
</dbReference>
<gene>
    <name evidence="7" type="ORF">D3H34_03620</name>
</gene>
<feature type="transmembrane region" description="Helical" evidence="4">
    <location>
        <begin position="202"/>
        <end position="224"/>
    </location>
</feature>
<evidence type="ECO:0000256" key="4">
    <source>
        <dbReference type="SAM" id="Phobius"/>
    </source>
</evidence>
<feature type="signal peptide" evidence="5">
    <location>
        <begin position="1"/>
        <end position="28"/>
    </location>
</feature>
<dbReference type="SUPFAM" id="SSF49785">
    <property type="entry name" value="Galactose-binding domain-like"/>
    <property type="match status" value="1"/>
</dbReference>
<dbReference type="CDD" id="cd16917">
    <property type="entry name" value="HATPase_UhpB-NarQ-NarX-like"/>
    <property type="match status" value="1"/>
</dbReference>
<keyword evidence="4" id="KW-1133">Transmembrane helix</keyword>
<dbReference type="SMART" id="SM00387">
    <property type="entry name" value="HATPase_c"/>
    <property type="match status" value="1"/>
</dbReference>
<evidence type="ECO:0000256" key="1">
    <source>
        <dbReference type="ARBA" id="ARBA00022679"/>
    </source>
</evidence>
<dbReference type="Gene3D" id="3.30.565.10">
    <property type="entry name" value="Histidine kinase-like ATPase, C-terminal domain"/>
    <property type="match status" value="1"/>
</dbReference>
<protein>
    <recommendedName>
        <fullName evidence="6">Histidine kinase/HSP90-like ATPase domain-containing protein</fullName>
    </recommendedName>
</protein>
<dbReference type="GO" id="GO:0000160">
    <property type="term" value="P:phosphorelay signal transduction system"/>
    <property type="evidence" value="ECO:0007669"/>
    <property type="project" value="UniProtKB-KW"/>
</dbReference>
<keyword evidence="2" id="KW-0418">Kinase</keyword>
<dbReference type="SUPFAM" id="SSF55874">
    <property type="entry name" value="ATPase domain of HSP90 chaperone/DNA topoisomerase II/histidine kinase"/>
    <property type="match status" value="1"/>
</dbReference>
<dbReference type="OrthoDB" id="9147043at2"/>
<keyword evidence="8" id="KW-1185">Reference proteome</keyword>